<dbReference type="AlphaFoldDB" id="A0A258FPL5"/>
<dbReference type="EMBL" id="NCEB01000008">
    <property type="protein sequence ID" value="OYX34540.1"/>
    <property type="molecule type" value="Genomic_DNA"/>
</dbReference>
<dbReference type="SUPFAM" id="SSF54975">
    <property type="entry name" value="Acylphosphatase/BLUF domain-like"/>
    <property type="match status" value="1"/>
</dbReference>
<organism evidence="2 3">
    <name type="scientific">Brevundimonas subvibrioides</name>
    <dbReference type="NCBI Taxonomy" id="74313"/>
    <lineage>
        <taxon>Bacteria</taxon>
        <taxon>Pseudomonadati</taxon>
        <taxon>Pseudomonadota</taxon>
        <taxon>Alphaproteobacteria</taxon>
        <taxon>Caulobacterales</taxon>
        <taxon>Caulobacteraceae</taxon>
        <taxon>Brevundimonas</taxon>
    </lineage>
</organism>
<evidence type="ECO:0000313" key="3">
    <source>
        <dbReference type="Proteomes" id="UP000215595"/>
    </source>
</evidence>
<dbReference type="SMART" id="SM01034">
    <property type="entry name" value="BLUF"/>
    <property type="match status" value="1"/>
</dbReference>
<feature type="domain" description="BLUF" evidence="1">
    <location>
        <begin position="3"/>
        <end position="95"/>
    </location>
</feature>
<dbReference type="InterPro" id="IPR036046">
    <property type="entry name" value="Acylphosphatase-like_dom_sf"/>
</dbReference>
<proteinExistence type="predicted"/>
<dbReference type="Pfam" id="PF04940">
    <property type="entry name" value="BLUF"/>
    <property type="match status" value="1"/>
</dbReference>
<sequence length="145" mass="16374">MRLERLAYVSRSTDPEDQLLAFSDILAQSVRNNRAVEVTGALSFTPGRYAQILEGEGHALDTLLRRISVDPRHCDMRVLDRGPIEERLFPDWSMIVPEFSPEGRTRLEDMVAHDEVSTAQLVDLFLEMLQPRRGKRDPLAGSGLA</sequence>
<dbReference type="GO" id="GO:0071949">
    <property type="term" value="F:FAD binding"/>
    <property type="evidence" value="ECO:0007669"/>
    <property type="project" value="InterPro"/>
</dbReference>
<dbReference type="Gene3D" id="3.30.70.100">
    <property type="match status" value="1"/>
</dbReference>
<dbReference type="InterPro" id="IPR007024">
    <property type="entry name" value="BLUF_domain"/>
</dbReference>
<dbReference type="GO" id="GO:0009882">
    <property type="term" value="F:blue light photoreceptor activity"/>
    <property type="evidence" value="ECO:0007669"/>
    <property type="project" value="InterPro"/>
</dbReference>
<name>A0A258FPL5_9CAUL</name>
<evidence type="ECO:0000259" key="1">
    <source>
        <dbReference type="PROSITE" id="PS50925"/>
    </source>
</evidence>
<dbReference type="Proteomes" id="UP000215595">
    <property type="component" value="Unassembled WGS sequence"/>
</dbReference>
<evidence type="ECO:0000313" key="2">
    <source>
        <dbReference type="EMBL" id="OYX34540.1"/>
    </source>
</evidence>
<accession>A0A258FPL5</accession>
<comment type="caution">
    <text evidence="2">The sequence shown here is derived from an EMBL/GenBank/DDBJ whole genome shotgun (WGS) entry which is preliminary data.</text>
</comment>
<dbReference type="PROSITE" id="PS50925">
    <property type="entry name" value="BLUF"/>
    <property type="match status" value="1"/>
</dbReference>
<reference evidence="2 3" key="1">
    <citation type="submission" date="2017-03" db="EMBL/GenBank/DDBJ databases">
        <title>Lifting the veil on microbial sulfur biogeochemistry in mining wastewaters.</title>
        <authorList>
            <person name="Kantor R.S."/>
            <person name="Colenbrander Nelson T."/>
            <person name="Marshall S."/>
            <person name="Bennett D."/>
            <person name="Apte S."/>
            <person name="Camacho D."/>
            <person name="Thomas B.C."/>
            <person name="Warren L.A."/>
            <person name="Banfield J.F."/>
        </authorList>
    </citation>
    <scope>NUCLEOTIDE SEQUENCE [LARGE SCALE GENOMIC DNA]</scope>
    <source>
        <strain evidence="2">32-69-9</strain>
    </source>
</reference>
<protein>
    <recommendedName>
        <fullName evidence="1">BLUF domain-containing protein</fullName>
    </recommendedName>
</protein>
<gene>
    <name evidence="2" type="ORF">B7Z01_05085</name>
</gene>